<protein>
    <recommendedName>
        <fullName evidence="4">Enolase</fullName>
        <ecNumber evidence="3">4.2.1.11</ecNumber>
    </recommendedName>
</protein>
<dbReference type="PRINTS" id="PR00148">
    <property type="entry name" value="ENOLASE"/>
</dbReference>
<organism evidence="15 16">
    <name type="scientific">Candidatus Mediterraneibacter faecavium</name>
    <dbReference type="NCBI Taxonomy" id="2838668"/>
    <lineage>
        <taxon>Bacteria</taxon>
        <taxon>Bacillati</taxon>
        <taxon>Bacillota</taxon>
        <taxon>Clostridia</taxon>
        <taxon>Lachnospirales</taxon>
        <taxon>Lachnospiraceae</taxon>
        <taxon>Mediterraneibacter</taxon>
    </lineage>
</organism>
<reference evidence="15" key="2">
    <citation type="submission" date="2021-04" db="EMBL/GenBank/DDBJ databases">
        <authorList>
            <person name="Gilroy R."/>
        </authorList>
    </citation>
    <scope>NUCLEOTIDE SEQUENCE</scope>
    <source>
        <strain evidence="15">CHK196-7946</strain>
    </source>
</reference>
<dbReference type="Gene3D" id="3.30.390.10">
    <property type="entry name" value="Enolase-like, N-terminal domain"/>
    <property type="match status" value="1"/>
</dbReference>
<dbReference type="GO" id="GO:0006096">
    <property type="term" value="P:glycolytic process"/>
    <property type="evidence" value="ECO:0007669"/>
    <property type="project" value="UniProtKB-KW"/>
</dbReference>
<dbReference type="GO" id="GO:0000287">
    <property type="term" value="F:magnesium ion binding"/>
    <property type="evidence" value="ECO:0007669"/>
    <property type="project" value="InterPro"/>
</dbReference>
<dbReference type="PANTHER" id="PTHR11902">
    <property type="entry name" value="ENOLASE"/>
    <property type="match status" value="1"/>
</dbReference>
<evidence type="ECO:0000256" key="4">
    <source>
        <dbReference type="ARBA" id="ARBA00017068"/>
    </source>
</evidence>
<dbReference type="SUPFAM" id="SSF54826">
    <property type="entry name" value="Enolase N-terminal domain-like"/>
    <property type="match status" value="1"/>
</dbReference>
<dbReference type="Gene3D" id="3.20.20.120">
    <property type="entry name" value="Enolase-like C-terminal domain"/>
    <property type="match status" value="1"/>
</dbReference>
<dbReference type="SMART" id="SM01193">
    <property type="entry name" value="Enolase_N"/>
    <property type="match status" value="1"/>
</dbReference>
<dbReference type="InterPro" id="IPR020811">
    <property type="entry name" value="Enolase_N"/>
</dbReference>
<evidence type="ECO:0000259" key="14">
    <source>
        <dbReference type="SMART" id="SM01193"/>
    </source>
</evidence>
<gene>
    <name evidence="15" type="primary">eno</name>
    <name evidence="15" type="ORF">H9697_03260</name>
</gene>
<feature type="binding site" evidence="11">
    <location>
        <position position="299"/>
    </location>
    <ligand>
        <name>Mg(2+)</name>
        <dbReference type="ChEBI" id="CHEBI:18420"/>
    </ligand>
</feature>
<evidence type="ECO:0000259" key="13">
    <source>
        <dbReference type="SMART" id="SM01192"/>
    </source>
</evidence>
<dbReference type="InterPro" id="IPR000941">
    <property type="entry name" value="Enolase"/>
</dbReference>
<dbReference type="EMBL" id="DWVY01000013">
    <property type="protein sequence ID" value="HJC73955.1"/>
    <property type="molecule type" value="Genomic_DNA"/>
</dbReference>
<keyword evidence="9 15" id="KW-0456">Lyase</keyword>
<evidence type="ECO:0000256" key="1">
    <source>
        <dbReference type="ARBA" id="ARBA00005031"/>
    </source>
</evidence>
<sequence>MDAELPIRDIFAREIFDCDGNLTVETEVLAGDGIVGRVSVPSGTDAGNDAGMDTGNDAADTGNDAGADTGAEKAVEIINTHIAQELIGRNVFDQKEIDKALTRLDGPNGSNGRSALGTQAVFGVSAAAARAAAAALKLPLYRYLGGVHAKSMPVPEVSASAGVYLIPSGALSLRGQLTMCIEILRLTGTVSADVRKMLDRLEWAAERAGFQVGKDVTFGLRASASWQYDRERGCYRFPYEESVKEGDVCRTAKEAAAYYEELAEEFHVSSIEDPLDCEDWNGWAQMTGSLGNRVQLAGDALFRSDPGRLEKGIKAGAANAVVIRAGAGRTLSGLSDLIKRAQEAGYSVTVAHNAGETADTLAADLAVAFRAARIRTGYPCHMEYMEKCNRLLRIEEKIRGTD</sequence>
<dbReference type="AlphaFoldDB" id="A0A9D2Q9M0"/>
<dbReference type="GO" id="GO:0000015">
    <property type="term" value="C:phosphopyruvate hydratase complex"/>
    <property type="evidence" value="ECO:0007669"/>
    <property type="project" value="InterPro"/>
</dbReference>
<dbReference type="Proteomes" id="UP000823902">
    <property type="component" value="Unassembled WGS sequence"/>
</dbReference>
<evidence type="ECO:0000256" key="5">
    <source>
        <dbReference type="ARBA" id="ARBA00022525"/>
    </source>
</evidence>
<dbReference type="InterPro" id="IPR020810">
    <property type="entry name" value="Enolase_C"/>
</dbReference>
<evidence type="ECO:0000256" key="8">
    <source>
        <dbReference type="ARBA" id="ARBA00023152"/>
    </source>
</evidence>
<feature type="binding site" evidence="11">
    <location>
        <position position="272"/>
    </location>
    <ligand>
        <name>Mg(2+)</name>
        <dbReference type="ChEBI" id="CHEBI:18420"/>
    </ligand>
</feature>
<comment type="similarity">
    <text evidence="2">Belongs to the enolase family.</text>
</comment>
<feature type="region of interest" description="Disordered" evidence="12">
    <location>
        <begin position="40"/>
        <end position="66"/>
    </location>
</feature>
<keyword evidence="6 11" id="KW-0479">Metal-binding</keyword>
<dbReference type="InterPro" id="IPR029017">
    <property type="entry name" value="Enolase-like_N"/>
</dbReference>
<dbReference type="PIRSF" id="PIRSF001400">
    <property type="entry name" value="Enolase"/>
    <property type="match status" value="1"/>
</dbReference>
<evidence type="ECO:0000256" key="10">
    <source>
        <dbReference type="ARBA" id="ARBA00048951"/>
    </source>
</evidence>
<evidence type="ECO:0000256" key="9">
    <source>
        <dbReference type="ARBA" id="ARBA00023239"/>
    </source>
</evidence>
<evidence type="ECO:0000313" key="16">
    <source>
        <dbReference type="Proteomes" id="UP000823902"/>
    </source>
</evidence>
<evidence type="ECO:0000256" key="7">
    <source>
        <dbReference type="ARBA" id="ARBA00022842"/>
    </source>
</evidence>
<feature type="domain" description="Enolase N-terminal" evidence="14">
    <location>
        <begin position="7"/>
        <end position="144"/>
    </location>
</feature>
<reference evidence="15" key="1">
    <citation type="journal article" date="2021" name="PeerJ">
        <title>Extensive microbial diversity within the chicken gut microbiome revealed by metagenomics and culture.</title>
        <authorList>
            <person name="Gilroy R."/>
            <person name="Ravi A."/>
            <person name="Getino M."/>
            <person name="Pursley I."/>
            <person name="Horton D.L."/>
            <person name="Alikhan N.F."/>
            <person name="Baker D."/>
            <person name="Gharbi K."/>
            <person name="Hall N."/>
            <person name="Watson M."/>
            <person name="Adriaenssens E.M."/>
            <person name="Foster-Nyarko E."/>
            <person name="Jarju S."/>
            <person name="Secka A."/>
            <person name="Antonio M."/>
            <person name="Oren A."/>
            <person name="Chaudhuri R.R."/>
            <person name="La Ragione R."/>
            <person name="Hildebrand F."/>
            <person name="Pallen M.J."/>
        </authorList>
    </citation>
    <scope>NUCLEOTIDE SEQUENCE</scope>
    <source>
        <strain evidence="15">CHK196-7946</strain>
    </source>
</reference>
<comment type="caution">
    <text evidence="15">The sequence shown here is derived from an EMBL/GenBank/DDBJ whole genome shotgun (WGS) entry which is preliminary data.</text>
</comment>
<keyword evidence="5" id="KW-0964">Secreted</keyword>
<dbReference type="SMART" id="SM01192">
    <property type="entry name" value="Enolase_C"/>
    <property type="match status" value="1"/>
</dbReference>
<evidence type="ECO:0000256" key="6">
    <source>
        <dbReference type="ARBA" id="ARBA00022723"/>
    </source>
</evidence>
<dbReference type="SUPFAM" id="SSF51604">
    <property type="entry name" value="Enolase C-terminal domain-like"/>
    <property type="match status" value="1"/>
</dbReference>
<dbReference type="EC" id="4.2.1.11" evidence="3"/>
<comment type="cofactor">
    <cofactor evidence="11">
        <name>Mg(2+)</name>
        <dbReference type="ChEBI" id="CHEBI:18420"/>
    </cofactor>
    <text evidence="11">Mg(2+) is required for catalysis and for stabilizing the dimer.</text>
</comment>
<accession>A0A9D2Q9M0</accession>
<evidence type="ECO:0000256" key="2">
    <source>
        <dbReference type="ARBA" id="ARBA00009604"/>
    </source>
</evidence>
<keyword evidence="8" id="KW-0324">Glycolysis</keyword>
<comment type="pathway">
    <text evidence="1">Carbohydrate degradation; glycolysis; pyruvate from D-glyceraldehyde 3-phosphate: step 4/5.</text>
</comment>
<dbReference type="Pfam" id="PF00113">
    <property type="entry name" value="Enolase_C"/>
    <property type="match status" value="1"/>
</dbReference>
<evidence type="ECO:0000256" key="12">
    <source>
        <dbReference type="SAM" id="MobiDB-lite"/>
    </source>
</evidence>
<evidence type="ECO:0000256" key="3">
    <source>
        <dbReference type="ARBA" id="ARBA00012058"/>
    </source>
</evidence>
<proteinExistence type="inferred from homology"/>
<feature type="compositionally biased region" description="Low complexity" evidence="12">
    <location>
        <begin position="53"/>
        <end position="66"/>
    </location>
</feature>
<comment type="catalytic activity">
    <reaction evidence="10">
        <text>(2R)-2-phosphoglycerate = phosphoenolpyruvate + H2O</text>
        <dbReference type="Rhea" id="RHEA:10164"/>
        <dbReference type="ChEBI" id="CHEBI:15377"/>
        <dbReference type="ChEBI" id="CHEBI:58289"/>
        <dbReference type="ChEBI" id="CHEBI:58702"/>
        <dbReference type="EC" id="4.2.1.11"/>
    </reaction>
    <physiologicalReaction direction="left-to-right" evidence="10">
        <dbReference type="Rhea" id="RHEA:10165"/>
    </physiologicalReaction>
</comment>
<dbReference type="Pfam" id="PF03952">
    <property type="entry name" value="Enolase_N"/>
    <property type="match status" value="1"/>
</dbReference>
<dbReference type="InterPro" id="IPR036849">
    <property type="entry name" value="Enolase-like_C_sf"/>
</dbReference>
<dbReference type="GO" id="GO:0004634">
    <property type="term" value="F:phosphopyruvate hydratase activity"/>
    <property type="evidence" value="ECO:0007669"/>
    <property type="project" value="UniProtKB-EC"/>
</dbReference>
<evidence type="ECO:0000256" key="11">
    <source>
        <dbReference type="PIRSR" id="PIRSR001400-3"/>
    </source>
</evidence>
<dbReference type="PANTHER" id="PTHR11902:SF1">
    <property type="entry name" value="ENOLASE"/>
    <property type="match status" value="1"/>
</dbReference>
<evidence type="ECO:0000313" key="15">
    <source>
        <dbReference type="EMBL" id="HJC73955.1"/>
    </source>
</evidence>
<keyword evidence="7 11" id="KW-0460">Magnesium</keyword>
<feature type="domain" description="Enolase C-terminal TIM barrel" evidence="13">
    <location>
        <begin position="149"/>
        <end position="401"/>
    </location>
</feature>
<name>A0A9D2Q9M0_9FIRM</name>